<dbReference type="HOGENOM" id="CLU_164689_2_1_5"/>
<gene>
    <name evidence="1" type="ordered locus">Rsph17025_1310</name>
    <name evidence="2" type="ordered locus">Rsph17025_2090</name>
</gene>
<dbReference type="InterPro" id="IPR014915">
    <property type="entry name" value="Phage_TLS_TfmB"/>
</dbReference>
<evidence type="ECO:0000313" key="1">
    <source>
        <dbReference type="EMBL" id="ABP70211.1"/>
    </source>
</evidence>
<dbReference type="KEGG" id="rsq:Rsph17025_2090"/>
<dbReference type="EMBL" id="CP000661">
    <property type="protein sequence ID" value="ABP70981.1"/>
    <property type="molecule type" value="Genomic_DNA"/>
</dbReference>
<proteinExistence type="predicted"/>
<protein>
    <recommendedName>
        <fullName evidence="3">DUF1799 domain-containing protein</fullName>
    </recommendedName>
</protein>
<sequence length="95" mass="9775">MADARRWGMDLEDALDRDDQGVWPEHAAAVAAFLAISTQWRWVGSGMGGVMAIGLDYAGAQAGLALAGIEVTADLWHAITLIEAGALAALNGGGP</sequence>
<dbReference type="eggNOG" id="ENOG50339YT">
    <property type="taxonomic scope" value="Bacteria"/>
</dbReference>
<dbReference type="BioCyc" id="RSPH349102:G1G8M-2156-MONOMER"/>
<dbReference type="Pfam" id="PF08809">
    <property type="entry name" value="DUF1799"/>
    <property type="match status" value="1"/>
</dbReference>
<evidence type="ECO:0008006" key="3">
    <source>
        <dbReference type="Google" id="ProtNLM"/>
    </source>
</evidence>
<name>A4WS47_CERS5</name>
<dbReference type="EMBL" id="CP000661">
    <property type="protein sequence ID" value="ABP70211.1"/>
    <property type="molecule type" value="Genomic_DNA"/>
</dbReference>
<organism evidence="1">
    <name type="scientific">Cereibacter sphaeroides (strain ATCC 17025 / ATH 2.4.3)</name>
    <name type="common">Rhodobacter sphaeroides</name>
    <dbReference type="NCBI Taxonomy" id="349102"/>
    <lineage>
        <taxon>Bacteria</taxon>
        <taxon>Pseudomonadati</taxon>
        <taxon>Pseudomonadota</taxon>
        <taxon>Alphaproteobacteria</taxon>
        <taxon>Rhodobacterales</taxon>
        <taxon>Paracoccaceae</taxon>
        <taxon>Cereibacter</taxon>
    </lineage>
</organism>
<reference evidence="1" key="1">
    <citation type="submission" date="2007-04" db="EMBL/GenBank/DDBJ databases">
        <title>Complete sequence of chromosome of Rhodobacter sphaeroides ATCC 17025.</title>
        <authorList>
            <consortium name="US DOE Joint Genome Institute"/>
            <person name="Copeland A."/>
            <person name="Lucas S."/>
            <person name="Lapidus A."/>
            <person name="Barry K."/>
            <person name="Detter J.C."/>
            <person name="Glavina del Rio T."/>
            <person name="Hammon N."/>
            <person name="Israni S."/>
            <person name="Dalin E."/>
            <person name="Tice H."/>
            <person name="Pitluck S."/>
            <person name="Chertkov O."/>
            <person name="Brettin T."/>
            <person name="Bruce D."/>
            <person name="Han C."/>
            <person name="Schmutz J."/>
            <person name="Larimer F."/>
            <person name="Land M."/>
            <person name="Hauser L."/>
            <person name="Kyrpides N."/>
            <person name="Kim E."/>
            <person name="Richardson P."/>
            <person name="Mackenzie C."/>
            <person name="Choudhary M."/>
            <person name="Donohue T.J."/>
            <person name="Kaplan S."/>
        </authorList>
    </citation>
    <scope>NUCLEOTIDE SEQUENCE [LARGE SCALE GENOMIC DNA]</scope>
    <source>
        <strain evidence="1">ATCC 17025</strain>
    </source>
</reference>
<dbReference type="AlphaFoldDB" id="A4WS47"/>
<dbReference type="BioCyc" id="RSPH349102:G1G8M-1345-MONOMER"/>
<evidence type="ECO:0000313" key="2">
    <source>
        <dbReference type="EMBL" id="ABP70981.1"/>
    </source>
</evidence>
<dbReference type="STRING" id="349102.Rsph17025_1310"/>
<dbReference type="KEGG" id="rsq:Rsph17025_1310"/>
<accession>A4WS47</accession>